<dbReference type="InterPro" id="IPR045584">
    <property type="entry name" value="Pilin-like"/>
</dbReference>
<dbReference type="InParanoid" id="A0A5C7EL21"/>
<dbReference type="NCBIfam" id="TIGR02532">
    <property type="entry name" value="IV_pilin_GFxxxE"/>
    <property type="match status" value="1"/>
</dbReference>
<evidence type="ECO:0000256" key="5">
    <source>
        <dbReference type="ARBA" id="ARBA00022519"/>
    </source>
</evidence>
<evidence type="ECO:0000313" key="13">
    <source>
        <dbReference type="EMBL" id="TXF12056.1"/>
    </source>
</evidence>
<feature type="domain" description="General secretion pathway GspH" evidence="12">
    <location>
        <begin position="59"/>
        <end position="168"/>
    </location>
</feature>
<dbReference type="Proteomes" id="UP000321201">
    <property type="component" value="Unassembled WGS sequence"/>
</dbReference>
<dbReference type="InterPro" id="IPR012902">
    <property type="entry name" value="N_methyl_site"/>
</dbReference>
<dbReference type="Pfam" id="PF12019">
    <property type="entry name" value="GspH"/>
    <property type="match status" value="1"/>
</dbReference>
<comment type="similarity">
    <text evidence="9">Belongs to the GSP H family.</text>
</comment>
<keyword evidence="7 11" id="KW-1133">Transmembrane helix</keyword>
<keyword evidence="4" id="KW-0488">Methylation</keyword>
<evidence type="ECO:0000256" key="9">
    <source>
        <dbReference type="ARBA" id="ARBA00025772"/>
    </source>
</evidence>
<organism evidence="13 14">
    <name type="scientific">Pelomicrobium methylotrophicum</name>
    <dbReference type="NCBI Taxonomy" id="2602750"/>
    <lineage>
        <taxon>Bacteria</taxon>
        <taxon>Pseudomonadati</taxon>
        <taxon>Pseudomonadota</taxon>
        <taxon>Hydrogenophilia</taxon>
        <taxon>Hydrogenophilia incertae sedis</taxon>
        <taxon>Pelomicrobium</taxon>
    </lineage>
</organism>
<keyword evidence="8 11" id="KW-0472">Membrane</keyword>
<comment type="subcellular location">
    <subcellularLocation>
        <location evidence="1">Cell inner membrane</location>
        <topology evidence="1">Single-pass membrane protein</topology>
    </subcellularLocation>
</comment>
<keyword evidence="5" id="KW-0997">Cell inner membrane</keyword>
<keyword evidence="3" id="KW-1003">Cell membrane</keyword>
<evidence type="ECO:0000256" key="8">
    <source>
        <dbReference type="ARBA" id="ARBA00023136"/>
    </source>
</evidence>
<dbReference type="Gene3D" id="3.55.40.10">
    <property type="entry name" value="minor pseudopilin epsh domain"/>
    <property type="match status" value="1"/>
</dbReference>
<dbReference type="EMBL" id="VPFL01000008">
    <property type="protein sequence ID" value="TXF12056.1"/>
    <property type="molecule type" value="Genomic_DNA"/>
</dbReference>
<dbReference type="OrthoDB" id="5956286at2"/>
<comment type="caution">
    <text evidence="13">The sequence shown here is derived from an EMBL/GenBank/DDBJ whole genome shotgun (WGS) entry which is preliminary data.</text>
</comment>
<evidence type="ECO:0000313" key="14">
    <source>
        <dbReference type="Proteomes" id="UP000321201"/>
    </source>
</evidence>
<gene>
    <name evidence="13" type="ORF">FR698_07340</name>
</gene>
<evidence type="ECO:0000256" key="7">
    <source>
        <dbReference type="ARBA" id="ARBA00022989"/>
    </source>
</evidence>
<keyword evidence="14" id="KW-1185">Reference proteome</keyword>
<evidence type="ECO:0000256" key="10">
    <source>
        <dbReference type="ARBA" id="ARBA00030775"/>
    </source>
</evidence>
<evidence type="ECO:0000256" key="4">
    <source>
        <dbReference type="ARBA" id="ARBA00022481"/>
    </source>
</evidence>
<name>A0A5C7EL21_9PROT</name>
<dbReference type="GO" id="GO:0015628">
    <property type="term" value="P:protein secretion by the type II secretion system"/>
    <property type="evidence" value="ECO:0007669"/>
    <property type="project" value="InterPro"/>
</dbReference>
<protein>
    <recommendedName>
        <fullName evidence="2">Type II secretion system protein H</fullName>
    </recommendedName>
    <alternativeName>
        <fullName evidence="10">General secretion pathway protein H</fullName>
    </alternativeName>
</protein>
<accession>A0A5C7EL21</accession>
<dbReference type="InterPro" id="IPR022346">
    <property type="entry name" value="T2SS_GspH"/>
</dbReference>
<dbReference type="PROSITE" id="PS00409">
    <property type="entry name" value="PROKAR_NTER_METHYL"/>
    <property type="match status" value="1"/>
</dbReference>
<dbReference type="Pfam" id="PF07963">
    <property type="entry name" value="N_methyl"/>
    <property type="match status" value="1"/>
</dbReference>
<evidence type="ECO:0000259" key="12">
    <source>
        <dbReference type="Pfam" id="PF12019"/>
    </source>
</evidence>
<evidence type="ECO:0000256" key="6">
    <source>
        <dbReference type="ARBA" id="ARBA00022692"/>
    </source>
</evidence>
<evidence type="ECO:0000256" key="3">
    <source>
        <dbReference type="ARBA" id="ARBA00022475"/>
    </source>
</evidence>
<evidence type="ECO:0000256" key="11">
    <source>
        <dbReference type="SAM" id="Phobius"/>
    </source>
</evidence>
<keyword evidence="6 11" id="KW-0812">Transmembrane</keyword>
<dbReference type="GO" id="GO:0005886">
    <property type="term" value="C:plasma membrane"/>
    <property type="evidence" value="ECO:0007669"/>
    <property type="project" value="UniProtKB-SubCell"/>
</dbReference>
<feature type="transmembrane region" description="Helical" evidence="11">
    <location>
        <begin position="22"/>
        <end position="43"/>
    </location>
</feature>
<sequence length="187" mass="19784">MARRSCHLLGEKEGWVVLKQRGVSLIELMIGIALLAILLFVGVDSYRTWIQNTQVRTVAEAILNGMQLARGEAVRRNVNVQMVLSGGTGWVVSVANTGELIQSRTDGEGGKNAMLSVIPSGATTITFNGLGRVVANADASPSIAQVEVSSSALADAETRKLQIRVGVGGDVRMCDPQLSPPDPRACS</sequence>
<evidence type="ECO:0000256" key="1">
    <source>
        <dbReference type="ARBA" id="ARBA00004377"/>
    </source>
</evidence>
<dbReference type="AlphaFoldDB" id="A0A5C7EL21"/>
<dbReference type="SUPFAM" id="SSF54523">
    <property type="entry name" value="Pili subunits"/>
    <property type="match status" value="1"/>
</dbReference>
<evidence type="ECO:0000256" key="2">
    <source>
        <dbReference type="ARBA" id="ARBA00021549"/>
    </source>
</evidence>
<proteinExistence type="inferred from homology"/>
<dbReference type="GO" id="GO:0015627">
    <property type="term" value="C:type II protein secretion system complex"/>
    <property type="evidence" value="ECO:0007669"/>
    <property type="project" value="InterPro"/>
</dbReference>
<reference evidence="13 14" key="1">
    <citation type="submission" date="2019-08" db="EMBL/GenBank/DDBJ databases">
        <title>Pelomicrobium methylotrophicum gen. nov., sp. nov. a moderately thermophilic, facultatively anaerobic, lithoautotrophic and methylotrophic bacterium isolated from a terrestrial mud volcano.</title>
        <authorList>
            <person name="Slobodkina G.B."/>
            <person name="Merkel A.Y."/>
            <person name="Slobodkin A.I."/>
        </authorList>
    </citation>
    <scope>NUCLEOTIDE SEQUENCE [LARGE SCALE GENOMIC DNA]</scope>
    <source>
        <strain evidence="13 14">SM250</strain>
    </source>
</reference>